<accession>A0A1Y5RHW6</accession>
<keyword evidence="2" id="KW-1185">Reference proteome</keyword>
<evidence type="ECO:0000313" key="2">
    <source>
        <dbReference type="Proteomes" id="UP000193827"/>
    </source>
</evidence>
<proteinExistence type="predicted"/>
<sequence>MNCDGIFFEECAADHDPSIRQYGDISAQKRRYEYHFLELSRGNLHCDLQLLKLTETDQFIMELANLSSLGNEKFNSFGLLP</sequence>
<dbReference type="Proteomes" id="UP000193827">
    <property type="component" value="Unassembled WGS sequence"/>
</dbReference>
<evidence type="ECO:0000313" key="1">
    <source>
        <dbReference type="EMBL" id="SLN17919.1"/>
    </source>
</evidence>
<name>A0A1Y5RHW6_9RHOB</name>
<organism evidence="1 2">
    <name type="scientific">Roseovarius litorisediminis</name>
    <dbReference type="NCBI Taxonomy" id="1312363"/>
    <lineage>
        <taxon>Bacteria</taxon>
        <taxon>Pseudomonadati</taxon>
        <taxon>Pseudomonadota</taxon>
        <taxon>Alphaproteobacteria</taxon>
        <taxon>Rhodobacterales</taxon>
        <taxon>Roseobacteraceae</taxon>
        <taxon>Roseovarius</taxon>
    </lineage>
</organism>
<protein>
    <submittedName>
        <fullName evidence="1">Uncharacterized protein</fullName>
    </submittedName>
</protein>
<dbReference type="EMBL" id="FWFL01000002">
    <property type="protein sequence ID" value="SLN17919.1"/>
    <property type="molecule type" value="Genomic_DNA"/>
</dbReference>
<reference evidence="1 2" key="1">
    <citation type="submission" date="2017-03" db="EMBL/GenBank/DDBJ databases">
        <authorList>
            <person name="Afonso C.L."/>
            <person name="Miller P.J."/>
            <person name="Scott M.A."/>
            <person name="Spackman E."/>
            <person name="Goraichik I."/>
            <person name="Dimitrov K.M."/>
            <person name="Suarez D.L."/>
            <person name="Swayne D.E."/>
        </authorList>
    </citation>
    <scope>NUCLEOTIDE SEQUENCE [LARGE SCALE GENOMIC DNA]</scope>
    <source>
        <strain evidence="1 2">CECT 8287</strain>
    </source>
</reference>
<gene>
    <name evidence="1" type="ORF">PEL8287_00711</name>
</gene>
<dbReference type="AlphaFoldDB" id="A0A1Y5RHW6"/>